<dbReference type="SUPFAM" id="SSF48371">
    <property type="entry name" value="ARM repeat"/>
    <property type="match status" value="1"/>
</dbReference>
<dbReference type="GO" id="GO:0042254">
    <property type="term" value="P:ribosome biogenesis"/>
    <property type="evidence" value="ECO:0007669"/>
    <property type="project" value="UniProtKB-KW"/>
</dbReference>
<name>A0A9P8TBE2_9ASCO</name>
<reference evidence="9" key="2">
    <citation type="submission" date="2021-01" db="EMBL/GenBank/DDBJ databases">
        <authorList>
            <person name="Schikora-Tamarit M.A."/>
        </authorList>
    </citation>
    <scope>NUCLEOTIDE SEQUENCE</scope>
    <source>
        <strain evidence="9">CBS6341</strain>
    </source>
</reference>
<dbReference type="OrthoDB" id="10263597at2759"/>
<dbReference type="PANTHER" id="PTHR14428">
    <property type="entry name" value="NUCLEOLAR COMPLEX PROTEIN 3"/>
    <property type="match status" value="1"/>
</dbReference>
<feature type="compositionally biased region" description="Acidic residues" evidence="6">
    <location>
        <begin position="103"/>
        <end position="116"/>
    </location>
</feature>
<dbReference type="GO" id="GO:0006270">
    <property type="term" value="P:DNA replication initiation"/>
    <property type="evidence" value="ECO:0007669"/>
    <property type="project" value="TreeGrafter"/>
</dbReference>
<sequence>MAKKRSNRFVEEQRKKKKQEQDSLLETGLTNSFNSLVDNEGFELDPEPEQKSRRSKKDDAEEDYELKPRSLNIQEEGEEGLPIKQNGKITRVIKSKSKKEEQKDEEEELEEEEEEHNQDQDEKHQEPEEPEVDTVEKIQQLKEEISELVSRLQEEPEEHIDALNRLIRMAQSRNLNTSRFSILALVPALNSIIPGYRIRPLTELEKKEKVTKDVQKLRNFEQKLVFNYKSYIDLLTQLNTKSNLPNSQEMGQIAIKAACELALSFPHFNYRSDVLVILIRRICRPGIKNDPVFSQCIKTLENLLKDDDEGDISWDIVRLLTKTIKSRGFRIDEAVVNVFLSINILNDYDPSATEEEREEKRKLRKKDRVHLSKKERKQRKERKEIEEELRKAEQKITTEEREKFQAEILKQLMKTYLETLRMKPHELIASILEGLAKIGHMVNFELLGDFLQVIKEIIRDATLESQSLTDLEIRQILLSIATAFALISNHSQYKVSIDLSGFIDSLYTVLYQLSINPLIEFSHKSLRIYTSQETTVKPSVNISTEIELLLRSLEQIFFKSKNGTAQRATSFTKKLFMMTLQTPEKTSIALLKFLEKLMNRHSSLPGLFASDDRVLNGEFKFNENNTARSNCENAVIYETLLLEKHFCPEVSKGMKVLMDRWKAE</sequence>
<evidence type="ECO:0000313" key="10">
    <source>
        <dbReference type="Proteomes" id="UP000769528"/>
    </source>
</evidence>
<dbReference type="Pfam" id="PF03914">
    <property type="entry name" value="CBF"/>
    <property type="match status" value="1"/>
</dbReference>
<feature type="region of interest" description="Disordered" evidence="6">
    <location>
        <begin position="1"/>
        <end position="136"/>
    </location>
</feature>
<evidence type="ECO:0000313" key="9">
    <source>
        <dbReference type="EMBL" id="KAH3672320.1"/>
    </source>
</evidence>
<dbReference type="InterPro" id="IPR016903">
    <property type="entry name" value="Nucleolar_cplx-assoc_3"/>
</dbReference>
<dbReference type="GO" id="GO:0003682">
    <property type="term" value="F:chromatin binding"/>
    <property type="evidence" value="ECO:0007669"/>
    <property type="project" value="TreeGrafter"/>
</dbReference>
<feature type="domain" description="CCAAT-binding factor" evidence="7">
    <location>
        <begin position="477"/>
        <end position="652"/>
    </location>
</feature>
<proteinExistence type="inferred from homology"/>
<feature type="domain" description="Nucleolar complex-associated protein 3 N-terminal" evidence="8">
    <location>
        <begin position="140"/>
        <end position="231"/>
    </location>
</feature>
<evidence type="ECO:0000256" key="2">
    <source>
        <dbReference type="ARBA" id="ARBA00007797"/>
    </source>
</evidence>
<feature type="compositionally biased region" description="Basic and acidic residues" evidence="6">
    <location>
        <begin position="117"/>
        <end position="127"/>
    </location>
</feature>
<gene>
    <name evidence="9" type="ORF">WICMUC_004291</name>
</gene>
<dbReference type="InterPro" id="IPR005612">
    <property type="entry name" value="CCAAT-binding_factor"/>
</dbReference>
<comment type="caution">
    <text evidence="9">The sequence shown here is derived from an EMBL/GenBank/DDBJ whole genome shotgun (WGS) entry which is preliminary data.</text>
</comment>
<dbReference type="EMBL" id="JAEUBF010001156">
    <property type="protein sequence ID" value="KAH3672320.1"/>
    <property type="molecule type" value="Genomic_DNA"/>
</dbReference>
<organism evidence="9 10">
    <name type="scientific">Wickerhamomyces mucosus</name>
    <dbReference type="NCBI Taxonomy" id="1378264"/>
    <lineage>
        <taxon>Eukaryota</taxon>
        <taxon>Fungi</taxon>
        <taxon>Dikarya</taxon>
        <taxon>Ascomycota</taxon>
        <taxon>Saccharomycotina</taxon>
        <taxon>Saccharomycetes</taxon>
        <taxon>Phaffomycetales</taxon>
        <taxon>Wickerhamomycetaceae</taxon>
        <taxon>Wickerhamomyces</taxon>
    </lineage>
</organism>
<comment type="subcellular location">
    <subcellularLocation>
        <location evidence="1 5">Nucleus</location>
        <location evidence="1 5">Nucleolus</location>
    </subcellularLocation>
</comment>
<keyword evidence="5" id="KW-0690">Ribosome biogenesis</keyword>
<comment type="similarity">
    <text evidence="2 5">Belongs to the CBF/MAK21 family.</text>
</comment>
<feature type="compositionally biased region" description="Polar residues" evidence="6">
    <location>
        <begin position="22"/>
        <end position="37"/>
    </location>
</feature>
<evidence type="ECO:0000256" key="5">
    <source>
        <dbReference type="PIRNR" id="PIRNR028977"/>
    </source>
</evidence>
<evidence type="ECO:0000256" key="1">
    <source>
        <dbReference type="ARBA" id="ARBA00004604"/>
    </source>
</evidence>
<dbReference type="InterPro" id="IPR016024">
    <property type="entry name" value="ARM-type_fold"/>
</dbReference>
<reference evidence="9" key="1">
    <citation type="journal article" date="2021" name="Open Biol.">
        <title>Shared evolutionary footprints suggest mitochondrial oxidative damage underlies multiple complex I losses in fungi.</title>
        <authorList>
            <person name="Schikora-Tamarit M.A."/>
            <person name="Marcet-Houben M."/>
            <person name="Nosek J."/>
            <person name="Gabaldon T."/>
        </authorList>
    </citation>
    <scope>NUCLEOTIDE SEQUENCE</scope>
    <source>
        <strain evidence="9">CBS6341</strain>
    </source>
</reference>
<dbReference type="GO" id="GO:0005730">
    <property type="term" value="C:nucleolus"/>
    <property type="evidence" value="ECO:0007669"/>
    <property type="project" value="UniProtKB-SubCell"/>
</dbReference>
<comment type="function">
    <text evidence="5">Required for synthesis of 60S ribosomal subunits and the transport of pre-ribosomes from the nucleoplasm to the cytoplasm.</text>
</comment>
<dbReference type="PANTHER" id="PTHR14428:SF5">
    <property type="entry name" value="NUCLEOLAR COMPLEX PROTEIN 3 HOMOLOG"/>
    <property type="match status" value="1"/>
</dbReference>
<dbReference type="InterPro" id="IPR011501">
    <property type="entry name" value="Noc3_N"/>
</dbReference>
<protein>
    <recommendedName>
        <fullName evidence="5">Nucleolar complex-associated protein 3</fullName>
    </recommendedName>
</protein>
<evidence type="ECO:0000259" key="7">
    <source>
        <dbReference type="Pfam" id="PF03914"/>
    </source>
</evidence>
<keyword evidence="10" id="KW-1185">Reference proteome</keyword>
<dbReference type="Pfam" id="PF07540">
    <property type="entry name" value="NOC3p"/>
    <property type="match status" value="1"/>
</dbReference>
<feature type="region of interest" description="Disordered" evidence="6">
    <location>
        <begin position="355"/>
        <end position="387"/>
    </location>
</feature>
<feature type="compositionally biased region" description="Basic and acidic residues" evidence="6">
    <location>
        <begin position="48"/>
        <end position="59"/>
    </location>
</feature>
<accession>A0A9P8TBE2</accession>
<evidence type="ECO:0000256" key="4">
    <source>
        <dbReference type="ARBA" id="ARBA00023242"/>
    </source>
</evidence>
<evidence type="ECO:0000256" key="3">
    <source>
        <dbReference type="ARBA" id="ARBA00023054"/>
    </source>
</evidence>
<dbReference type="PIRSF" id="PIRSF028977">
    <property type="entry name" value="Nucleolar_complex_p3"/>
    <property type="match status" value="1"/>
</dbReference>
<dbReference type="Proteomes" id="UP000769528">
    <property type="component" value="Unassembled WGS sequence"/>
</dbReference>
<evidence type="ECO:0000256" key="6">
    <source>
        <dbReference type="SAM" id="MobiDB-lite"/>
    </source>
</evidence>
<keyword evidence="3" id="KW-0175">Coiled coil</keyword>
<dbReference type="AlphaFoldDB" id="A0A9P8TBE2"/>
<keyword evidence="4" id="KW-0539">Nucleus</keyword>
<evidence type="ECO:0000259" key="8">
    <source>
        <dbReference type="Pfam" id="PF07540"/>
    </source>
</evidence>
<feature type="compositionally biased region" description="Basic residues" evidence="6">
    <location>
        <begin position="362"/>
        <end position="380"/>
    </location>
</feature>